<keyword evidence="2" id="KW-0812">Transmembrane</keyword>
<feature type="compositionally biased region" description="Low complexity" evidence="1">
    <location>
        <begin position="1"/>
        <end position="15"/>
    </location>
</feature>
<dbReference type="VEuPathDB" id="FungiDB:TREMEDRAFT_55788"/>
<accession>A0A4Q1BD13</accession>
<comment type="caution">
    <text evidence="3">The sequence shown here is derived from an EMBL/GenBank/DDBJ whole genome shotgun (WGS) entry which is preliminary data.</text>
</comment>
<feature type="transmembrane region" description="Helical" evidence="2">
    <location>
        <begin position="105"/>
        <end position="125"/>
    </location>
</feature>
<evidence type="ECO:0000256" key="1">
    <source>
        <dbReference type="SAM" id="MobiDB-lite"/>
    </source>
</evidence>
<keyword evidence="2" id="KW-1133">Transmembrane helix</keyword>
<feature type="compositionally biased region" description="Polar residues" evidence="1">
    <location>
        <begin position="27"/>
        <end position="59"/>
    </location>
</feature>
<keyword evidence="2" id="KW-0472">Membrane</keyword>
<evidence type="ECO:0000256" key="2">
    <source>
        <dbReference type="SAM" id="Phobius"/>
    </source>
</evidence>
<dbReference type="Proteomes" id="UP000289152">
    <property type="component" value="Unassembled WGS sequence"/>
</dbReference>
<gene>
    <name evidence="3" type="ORF">M231_07094</name>
</gene>
<dbReference type="InParanoid" id="A0A4Q1BD13"/>
<evidence type="ECO:0000313" key="4">
    <source>
        <dbReference type="Proteomes" id="UP000289152"/>
    </source>
</evidence>
<sequence>MTIPTVVITPCTPQTATPPSPNPLIPRSTTWSHYPTIPSSHSIPHQPHLSSLHQNNRETSNIDKPIDTRKQSTMNNIQSFDRSFLFPAPIPRHSRKRQKKREHSFLPFLFFALTIILVILSSAMIPSHIAQMEERSFGFGRFTRSLGNGEMEGKRAAMVALARARSEGSGLGLSRGVKKEGQDRSWRLYGRKVAEGGKKAGRRKDLFNEGDRVGLGTMELWDFH</sequence>
<dbReference type="EMBL" id="SDIL01000127">
    <property type="protein sequence ID" value="RXK35664.1"/>
    <property type="molecule type" value="Genomic_DNA"/>
</dbReference>
<keyword evidence="4" id="KW-1185">Reference proteome</keyword>
<feature type="compositionally biased region" description="Basic and acidic residues" evidence="1">
    <location>
        <begin position="60"/>
        <end position="70"/>
    </location>
</feature>
<proteinExistence type="predicted"/>
<protein>
    <recommendedName>
        <fullName evidence="5">Transmembrane protein</fullName>
    </recommendedName>
</protein>
<evidence type="ECO:0008006" key="5">
    <source>
        <dbReference type="Google" id="ProtNLM"/>
    </source>
</evidence>
<name>A0A4Q1BD13_TREME</name>
<evidence type="ECO:0000313" key="3">
    <source>
        <dbReference type="EMBL" id="RXK35664.1"/>
    </source>
</evidence>
<feature type="region of interest" description="Disordered" evidence="1">
    <location>
        <begin position="1"/>
        <end position="70"/>
    </location>
</feature>
<reference evidence="3 4" key="1">
    <citation type="submission" date="2016-06" db="EMBL/GenBank/DDBJ databases">
        <title>Evolution of pathogenesis and genome organization in the Tremellales.</title>
        <authorList>
            <person name="Cuomo C."/>
            <person name="Litvintseva A."/>
            <person name="Heitman J."/>
            <person name="Chen Y."/>
            <person name="Sun S."/>
            <person name="Springer D."/>
            <person name="Dromer F."/>
            <person name="Young S."/>
            <person name="Zeng Q."/>
            <person name="Chapman S."/>
            <person name="Gujja S."/>
            <person name="Saif S."/>
            <person name="Birren B."/>
        </authorList>
    </citation>
    <scope>NUCLEOTIDE SEQUENCE [LARGE SCALE GENOMIC DNA]</scope>
    <source>
        <strain evidence="3 4">ATCC 28783</strain>
    </source>
</reference>
<organism evidence="3 4">
    <name type="scientific">Tremella mesenterica</name>
    <name type="common">Jelly fungus</name>
    <dbReference type="NCBI Taxonomy" id="5217"/>
    <lineage>
        <taxon>Eukaryota</taxon>
        <taxon>Fungi</taxon>
        <taxon>Dikarya</taxon>
        <taxon>Basidiomycota</taxon>
        <taxon>Agaricomycotina</taxon>
        <taxon>Tremellomycetes</taxon>
        <taxon>Tremellales</taxon>
        <taxon>Tremellaceae</taxon>
        <taxon>Tremella</taxon>
    </lineage>
</organism>
<dbReference type="AlphaFoldDB" id="A0A4Q1BD13"/>